<dbReference type="PANTHER" id="PTHR15723">
    <property type="entry name" value="CARBOHYDRATE SULFOTRANSFERASE 15"/>
    <property type="match status" value="1"/>
</dbReference>
<evidence type="ECO:0000313" key="1">
    <source>
        <dbReference type="EMBL" id="CAD9371481.1"/>
    </source>
</evidence>
<reference evidence="1" key="1">
    <citation type="submission" date="2021-01" db="EMBL/GenBank/DDBJ databases">
        <authorList>
            <person name="Corre E."/>
            <person name="Pelletier E."/>
            <person name="Niang G."/>
            <person name="Scheremetjew M."/>
            <person name="Finn R."/>
            <person name="Kale V."/>
            <person name="Holt S."/>
            <person name="Cochrane G."/>
            <person name="Meng A."/>
            <person name="Brown T."/>
            <person name="Cohen L."/>
        </authorList>
    </citation>
    <scope>NUCLEOTIDE SEQUENCE</scope>
    <source>
        <strain evidence="1">CCMP1381</strain>
    </source>
</reference>
<dbReference type="InterPro" id="IPR052654">
    <property type="entry name" value="CS_Sulfotransferase"/>
</dbReference>
<dbReference type="PANTHER" id="PTHR15723:SF0">
    <property type="entry name" value="CARBOHYDRATE SULFOTRANSFERASE 15"/>
    <property type="match status" value="1"/>
</dbReference>
<dbReference type="GO" id="GO:0050659">
    <property type="term" value="F:N-acetylgalactosamine 4-sulfate 6-O-sulfotransferase activity"/>
    <property type="evidence" value="ECO:0007669"/>
    <property type="project" value="TreeGrafter"/>
</dbReference>
<sequence>MYGLQKLTPVRNSVYEVHLRKWLHYFHPSSILVFRSEDFFAASKEMTAEVFRFAVGYEPPIGLEVKPVHLNSKTPEGNASGMLTSTRQLLNEFFEPHNDALETALRAKMHWIYT</sequence>
<dbReference type="AlphaFoldDB" id="A0A7S2ALI8"/>
<name>A0A7S2ALI8_9STRA</name>
<dbReference type="SUPFAM" id="SSF52540">
    <property type="entry name" value="P-loop containing nucleoside triphosphate hydrolases"/>
    <property type="match status" value="1"/>
</dbReference>
<dbReference type="Gene3D" id="3.40.50.300">
    <property type="entry name" value="P-loop containing nucleotide triphosphate hydrolases"/>
    <property type="match status" value="1"/>
</dbReference>
<protein>
    <recommendedName>
        <fullName evidence="2">Sulfotransferase domain-containing protein</fullName>
    </recommendedName>
</protein>
<dbReference type="EMBL" id="HBGS01002370">
    <property type="protein sequence ID" value="CAD9371481.1"/>
    <property type="molecule type" value="Transcribed_RNA"/>
</dbReference>
<accession>A0A7S2ALI8</accession>
<evidence type="ECO:0008006" key="2">
    <source>
        <dbReference type="Google" id="ProtNLM"/>
    </source>
</evidence>
<dbReference type="InterPro" id="IPR027417">
    <property type="entry name" value="P-loop_NTPase"/>
</dbReference>
<dbReference type="GO" id="GO:0019319">
    <property type="term" value="P:hexose biosynthetic process"/>
    <property type="evidence" value="ECO:0007669"/>
    <property type="project" value="TreeGrafter"/>
</dbReference>
<proteinExistence type="predicted"/>
<gene>
    <name evidence="1" type="ORF">DSPE1174_LOCUS1226</name>
</gene>
<organism evidence="1">
    <name type="scientific">Octactis speculum</name>
    <dbReference type="NCBI Taxonomy" id="3111310"/>
    <lineage>
        <taxon>Eukaryota</taxon>
        <taxon>Sar</taxon>
        <taxon>Stramenopiles</taxon>
        <taxon>Ochrophyta</taxon>
        <taxon>Dictyochophyceae</taxon>
        <taxon>Dictyochales</taxon>
        <taxon>Dictyochaceae</taxon>
        <taxon>Octactis</taxon>
    </lineage>
</organism>